<evidence type="ECO:0000313" key="3">
    <source>
        <dbReference type="Proteomes" id="UP000223968"/>
    </source>
</evidence>
<proteinExistence type="predicted"/>
<dbReference type="AlphaFoldDB" id="A0A2B7Y0C1"/>
<evidence type="ECO:0000256" key="1">
    <source>
        <dbReference type="SAM" id="MobiDB-lite"/>
    </source>
</evidence>
<feature type="compositionally biased region" description="Pro residues" evidence="1">
    <location>
        <begin position="149"/>
        <end position="162"/>
    </location>
</feature>
<comment type="caution">
    <text evidence="2">The sequence shown here is derived from an EMBL/GenBank/DDBJ whole genome shotgun (WGS) entry which is preliminary data.</text>
</comment>
<name>A0A2B7Y0C1_9EURO</name>
<gene>
    <name evidence="2" type="ORF">AJ79_01104</name>
</gene>
<feature type="compositionally biased region" description="Low complexity" evidence="1">
    <location>
        <begin position="25"/>
        <end position="46"/>
    </location>
</feature>
<dbReference type="Proteomes" id="UP000223968">
    <property type="component" value="Unassembled WGS sequence"/>
</dbReference>
<evidence type="ECO:0000313" key="2">
    <source>
        <dbReference type="EMBL" id="PGH17504.1"/>
    </source>
</evidence>
<sequence length="175" mass="18523">MDPAFPNQNSSSSSSPSGNFNDIGDNSNSYSNSSSLDNSYAYGNNSYDSYSYDPNNSYNYGYGYGYGDNSANYNYAYSAPQEYLSPTILNSANSYYGQDNLAQVPQPPTGYLAETPDTTTASLEYTSTAVAPPIVPGQPRTGNRLLAPGPAPPATPAAPPTPQQYQGQQTPSGAE</sequence>
<feature type="compositionally biased region" description="Low complexity" evidence="1">
    <location>
        <begin position="163"/>
        <end position="175"/>
    </location>
</feature>
<dbReference type="EMBL" id="PDNB01000010">
    <property type="protein sequence ID" value="PGH17504.1"/>
    <property type="molecule type" value="Genomic_DNA"/>
</dbReference>
<protein>
    <submittedName>
        <fullName evidence="2">Uncharacterized protein</fullName>
    </submittedName>
</protein>
<reference evidence="2 3" key="1">
    <citation type="submission" date="2017-10" db="EMBL/GenBank/DDBJ databases">
        <title>Comparative genomics in systemic dimorphic fungi from Ajellomycetaceae.</title>
        <authorList>
            <person name="Munoz J.F."/>
            <person name="Mcewen J.G."/>
            <person name="Clay O.K."/>
            <person name="Cuomo C.A."/>
        </authorList>
    </citation>
    <scope>NUCLEOTIDE SEQUENCE [LARGE SCALE GENOMIC DNA]</scope>
    <source>
        <strain evidence="2 3">UAMH5409</strain>
    </source>
</reference>
<feature type="region of interest" description="Disordered" evidence="1">
    <location>
        <begin position="1"/>
        <end position="46"/>
    </location>
</feature>
<keyword evidence="3" id="KW-1185">Reference proteome</keyword>
<accession>A0A2B7Y0C1</accession>
<organism evidence="2 3">
    <name type="scientific">Helicocarpus griseus UAMH5409</name>
    <dbReference type="NCBI Taxonomy" id="1447875"/>
    <lineage>
        <taxon>Eukaryota</taxon>
        <taxon>Fungi</taxon>
        <taxon>Dikarya</taxon>
        <taxon>Ascomycota</taxon>
        <taxon>Pezizomycotina</taxon>
        <taxon>Eurotiomycetes</taxon>
        <taxon>Eurotiomycetidae</taxon>
        <taxon>Onygenales</taxon>
        <taxon>Ajellomycetaceae</taxon>
        <taxon>Helicocarpus</taxon>
    </lineage>
</organism>
<feature type="region of interest" description="Disordered" evidence="1">
    <location>
        <begin position="129"/>
        <end position="175"/>
    </location>
</feature>